<evidence type="ECO:0000256" key="1">
    <source>
        <dbReference type="SAM" id="MobiDB-lite"/>
    </source>
</evidence>
<dbReference type="AlphaFoldDB" id="A0A1V6V6F2"/>
<evidence type="ECO:0000313" key="3">
    <source>
        <dbReference type="Proteomes" id="UP000191500"/>
    </source>
</evidence>
<evidence type="ECO:0000313" key="2">
    <source>
        <dbReference type="EMBL" id="OQE46264.1"/>
    </source>
</evidence>
<name>A0A1V6V6F2_9EURO</name>
<keyword evidence="3" id="KW-1185">Reference proteome</keyword>
<dbReference type="EMBL" id="MDDG01000001">
    <property type="protein sequence ID" value="OQE46264.1"/>
    <property type="molecule type" value="Genomic_DNA"/>
</dbReference>
<feature type="region of interest" description="Disordered" evidence="1">
    <location>
        <begin position="322"/>
        <end position="349"/>
    </location>
</feature>
<proteinExistence type="predicted"/>
<accession>A0A1V6V6F2</accession>
<gene>
    <name evidence="2" type="ORF">PENCOP_c001G08142</name>
</gene>
<protein>
    <submittedName>
        <fullName evidence="2">Uncharacterized protein</fullName>
    </submittedName>
</protein>
<dbReference type="STRING" id="36646.A0A1V6V6F2"/>
<comment type="caution">
    <text evidence="2">The sequence shown here is derived from an EMBL/GenBank/DDBJ whole genome shotgun (WGS) entry which is preliminary data.</text>
</comment>
<reference evidence="3" key="1">
    <citation type="journal article" date="2017" name="Nat. Microbiol.">
        <title>Global analysis of biosynthetic gene clusters reveals vast potential of secondary metabolite production in Penicillium species.</title>
        <authorList>
            <person name="Nielsen J.C."/>
            <person name="Grijseels S."/>
            <person name="Prigent S."/>
            <person name="Ji B."/>
            <person name="Dainat J."/>
            <person name="Nielsen K.F."/>
            <person name="Frisvad J.C."/>
            <person name="Workman M."/>
            <person name="Nielsen J."/>
        </authorList>
    </citation>
    <scope>NUCLEOTIDE SEQUENCE [LARGE SCALE GENOMIC DNA]</scope>
    <source>
        <strain evidence="3">IBT 31321</strain>
    </source>
</reference>
<dbReference type="Proteomes" id="UP000191500">
    <property type="component" value="Unassembled WGS sequence"/>
</dbReference>
<feature type="region of interest" description="Disordered" evidence="1">
    <location>
        <begin position="118"/>
        <end position="138"/>
    </location>
</feature>
<sequence length="349" mass="39257">MAPADLTHRPKSQLTGKLQRSTRNLVGRSTAMWDDSKYRYHQSTMELWHKSADTLSDSKDRCQRSAKSMLYRSVSKWNQSADQLYRAARIEDTKQHVTAGDGNTQEQMFSQSRFYSRTLNSQPISPPPAPDTTSPSTKVKSIKSVSITVSSLSPDKQIEGLYEATKLVNSTVGQARNLRDDKRTALGDIELEWIDSTITEAESTVNDLAAFVKQFRQTRPKAHRSWKRRDFELALKKESRMLLSHDKLETVLGHLDSLSSTSSKDESFFSPSEVPMVTHAIPELSSETSVISVFELPGLSPMKDERPLPKIIVTQYDGDHDDNLIYSPIDETPPPSYEASGMNSTAELR</sequence>
<organism evidence="2 3">
    <name type="scientific">Penicillium coprophilum</name>
    <dbReference type="NCBI Taxonomy" id="36646"/>
    <lineage>
        <taxon>Eukaryota</taxon>
        <taxon>Fungi</taxon>
        <taxon>Dikarya</taxon>
        <taxon>Ascomycota</taxon>
        <taxon>Pezizomycotina</taxon>
        <taxon>Eurotiomycetes</taxon>
        <taxon>Eurotiomycetidae</taxon>
        <taxon>Eurotiales</taxon>
        <taxon>Aspergillaceae</taxon>
        <taxon>Penicillium</taxon>
    </lineage>
</organism>